<evidence type="ECO:0000259" key="1">
    <source>
        <dbReference type="Pfam" id="PF02342"/>
    </source>
</evidence>
<dbReference type="InterPro" id="IPR003325">
    <property type="entry name" value="TerD"/>
</dbReference>
<dbReference type="OrthoDB" id="4123258at2"/>
<dbReference type="Proteomes" id="UP000226442">
    <property type="component" value="Unassembled WGS sequence"/>
</dbReference>
<sequence length="188" mass="21354">MAMQLTKGARFNLSKEAPDLKKMAIALGWQVTEAGQSYDIDVSAFMLGADGKIPNDQYFIFYNNLQSYDSSVLQSIPDKNNRSQENKTIYGIILERVNPEIEEITFVVTIHEADKIKANFSNIKNAFIKISNLDTGSELVRYELTENFSRETAVEFGRLYRKSGEWRFQAVGEGYQAGLQSFVDKYCS</sequence>
<evidence type="ECO:0000313" key="3">
    <source>
        <dbReference type="Proteomes" id="UP000226442"/>
    </source>
</evidence>
<name>A0A2G4F679_9CYAN</name>
<dbReference type="PANTHER" id="PTHR32097">
    <property type="entry name" value="CAMP-BINDING PROTEIN 1-RELATED"/>
    <property type="match status" value="1"/>
</dbReference>
<dbReference type="Pfam" id="PF02342">
    <property type="entry name" value="TerD"/>
    <property type="match status" value="1"/>
</dbReference>
<accession>A0A2G4F679</accession>
<reference evidence="2" key="1">
    <citation type="submission" date="2017-10" db="EMBL/GenBank/DDBJ databases">
        <title>Draft genome sequence of the planktic cyanobacteria Tychonema bourrellyi isolated from alpine lentic freshwater.</title>
        <authorList>
            <person name="Tett A."/>
            <person name="Armanini F."/>
            <person name="Asnicar F."/>
            <person name="Boscaini A."/>
            <person name="Pasolli E."/>
            <person name="Zolfo M."/>
            <person name="Donati C."/>
            <person name="Salmaso N."/>
            <person name="Segata N."/>
        </authorList>
    </citation>
    <scope>NUCLEOTIDE SEQUENCE</scope>
    <source>
        <strain evidence="2">FEM_GT703</strain>
    </source>
</reference>
<dbReference type="PANTHER" id="PTHR32097:SF17">
    <property type="entry name" value="CAMP-BINDING PROTEIN 1-RELATED"/>
    <property type="match status" value="1"/>
</dbReference>
<dbReference type="EMBL" id="NXIB02000003">
    <property type="protein sequence ID" value="PHX57249.1"/>
    <property type="molecule type" value="Genomic_DNA"/>
</dbReference>
<gene>
    <name evidence="2" type="ORF">CP500_000995</name>
</gene>
<comment type="caution">
    <text evidence="2">The sequence shown here is derived from an EMBL/GenBank/DDBJ whole genome shotgun (WGS) entry which is preliminary data.</text>
</comment>
<organism evidence="2 3">
    <name type="scientific">Tychonema bourrellyi FEM_GT703</name>
    <dbReference type="NCBI Taxonomy" id="2040638"/>
    <lineage>
        <taxon>Bacteria</taxon>
        <taxon>Bacillati</taxon>
        <taxon>Cyanobacteriota</taxon>
        <taxon>Cyanophyceae</taxon>
        <taxon>Oscillatoriophycideae</taxon>
        <taxon>Oscillatoriales</taxon>
        <taxon>Microcoleaceae</taxon>
        <taxon>Tychonema</taxon>
    </lineage>
</organism>
<proteinExistence type="predicted"/>
<feature type="domain" description="TerD" evidence="1">
    <location>
        <begin position="1"/>
        <end position="186"/>
    </location>
</feature>
<protein>
    <submittedName>
        <fullName evidence="2">Chemical-damaging agent resistance protein C</fullName>
    </submittedName>
</protein>
<dbReference type="AlphaFoldDB" id="A0A2G4F679"/>
<dbReference type="InterPro" id="IPR051324">
    <property type="entry name" value="Stress/Tellurium_Resist"/>
</dbReference>
<evidence type="ECO:0000313" key="2">
    <source>
        <dbReference type="EMBL" id="PHX57249.1"/>
    </source>
</evidence>
<keyword evidence="3" id="KW-1185">Reference proteome</keyword>
<dbReference type="CDD" id="cd06974">
    <property type="entry name" value="TerD_like"/>
    <property type="match status" value="1"/>
</dbReference>
<dbReference type="Gene3D" id="2.60.60.30">
    <property type="entry name" value="sav2460 like domains"/>
    <property type="match status" value="1"/>
</dbReference>